<dbReference type="InterPro" id="IPR028098">
    <property type="entry name" value="Glyco_trans_4-like_N"/>
</dbReference>
<evidence type="ECO:0000313" key="2">
    <source>
        <dbReference type="EMBL" id="MFC5973875.1"/>
    </source>
</evidence>
<dbReference type="InterPro" id="IPR050194">
    <property type="entry name" value="Glycosyltransferase_grp1"/>
</dbReference>
<protein>
    <submittedName>
        <fullName evidence="2">Glycosyltransferase family 4 protein</fullName>
    </submittedName>
</protein>
<reference evidence="2 3" key="1">
    <citation type="journal article" date="2019" name="Int. J. Syst. Evol. Microbiol.">
        <title>The Global Catalogue of Microorganisms (GCM) 10K type strain sequencing project: providing services to taxonomists for standard genome sequencing and annotation.</title>
        <authorList>
            <consortium name="The Broad Institute Genomics Platform"/>
            <consortium name="The Broad Institute Genome Sequencing Center for Infectious Disease"/>
            <person name="Wu L."/>
            <person name="Ma J."/>
        </authorList>
    </citation>
    <scope>NUCLEOTIDE SEQUENCE [LARGE SCALE GENOMIC DNA]</scope>
    <source>
        <strain evidence="2 3">CGMCC 1.12543</strain>
    </source>
</reference>
<dbReference type="Proteomes" id="UP001596099">
    <property type="component" value="Unassembled WGS sequence"/>
</dbReference>
<organism evidence="2 3">
    <name type="scientific">Halomarina salina</name>
    <dbReference type="NCBI Taxonomy" id="1872699"/>
    <lineage>
        <taxon>Archaea</taxon>
        <taxon>Methanobacteriati</taxon>
        <taxon>Methanobacteriota</taxon>
        <taxon>Stenosarchaea group</taxon>
        <taxon>Halobacteria</taxon>
        <taxon>Halobacteriales</taxon>
        <taxon>Natronomonadaceae</taxon>
        <taxon>Halomarina</taxon>
    </lineage>
</organism>
<dbReference type="AlphaFoldDB" id="A0ABD5RUR6"/>
<comment type="caution">
    <text evidence="2">The sequence shown here is derived from an EMBL/GenBank/DDBJ whole genome shotgun (WGS) entry which is preliminary data.</text>
</comment>
<sequence length="418" mass="46599">MVLRGAFPHDIRVEKEARSLLAGGHEVSLCCLAREDADEPLQEDVDGVDVRRVPRVERYSLPYRTAKTARFLLTLTDVVWRRELDAFVRETGVDALHVHDLPLVRTAQSVADDHDLPLVADLHENYPEAARQWRTGMGLPRRAVQEVFTPYRRLRRLERDCVRHADHVLATTPEGRTHYVEDCDADPDRVTVVSNTVDLRTYDTDADPVEGYDDEFVVGYVGSFGPHRGLESLVDAMPALVERVPNARLLLVGGAGDAAYDRSLRERAAATGVDERITFTGWVDASEVPRYVATCDVCAVPHARNPHTETTVPHKLFQYMASRKPVLVSDVAPLARVVTDADCGVVVPAGDGEAVAARLTDLAGDAARRARLGTNGRAAVEKTYNWEREGGQLDRVYRRLAGRDEERTPSTRRRTRRA</sequence>
<dbReference type="Pfam" id="PF13692">
    <property type="entry name" value="Glyco_trans_1_4"/>
    <property type="match status" value="1"/>
</dbReference>
<keyword evidence="3" id="KW-1185">Reference proteome</keyword>
<dbReference type="Pfam" id="PF13579">
    <property type="entry name" value="Glyco_trans_4_4"/>
    <property type="match status" value="1"/>
</dbReference>
<dbReference type="EMBL" id="JBHSQH010000008">
    <property type="protein sequence ID" value="MFC5973875.1"/>
    <property type="molecule type" value="Genomic_DNA"/>
</dbReference>
<evidence type="ECO:0000313" key="3">
    <source>
        <dbReference type="Proteomes" id="UP001596099"/>
    </source>
</evidence>
<dbReference type="CDD" id="cd03794">
    <property type="entry name" value="GT4_WbuB-like"/>
    <property type="match status" value="1"/>
</dbReference>
<dbReference type="PANTHER" id="PTHR45947">
    <property type="entry name" value="SULFOQUINOVOSYL TRANSFERASE SQD2"/>
    <property type="match status" value="1"/>
</dbReference>
<evidence type="ECO:0000259" key="1">
    <source>
        <dbReference type="Pfam" id="PF13579"/>
    </source>
</evidence>
<dbReference type="PANTHER" id="PTHR45947:SF3">
    <property type="entry name" value="SULFOQUINOVOSYL TRANSFERASE SQD2"/>
    <property type="match status" value="1"/>
</dbReference>
<gene>
    <name evidence="2" type="ORF">ACFPYI_21335</name>
</gene>
<feature type="domain" description="Glycosyltransferase subfamily 4-like N-terminal" evidence="1">
    <location>
        <begin position="12"/>
        <end position="195"/>
    </location>
</feature>
<accession>A0ABD5RUR6</accession>
<proteinExistence type="predicted"/>
<name>A0ABD5RUR6_9EURY</name>
<dbReference type="Gene3D" id="3.40.50.2000">
    <property type="entry name" value="Glycogen Phosphorylase B"/>
    <property type="match status" value="2"/>
</dbReference>
<dbReference type="SUPFAM" id="SSF53756">
    <property type="entry name" value="UDP-Glycosyltransferase/glycogen phosphorylase"/>
    <property type="match status" value="1"/>
</dbReference>